<sequence length="280" mass="32252">MRVAYLVLAHRAPDDLLALLAKLKSYGETYLHVDRDAKGFEGHWDQLARYATLPARRHSVSWGGFSVVEATLELIETALAKGNADYLMLVSGACLPVGDLAELAERLAQEGCEYVDMMPEEEAFAHRREARLAHYRFYSKTLPRACLGAVNRLSRHLWTRPDFAAEFGTPHFGSMWWCLSRPCLDWAMRFRRMNPRFDRRFRFSETPDESYFQTLVALSPFAGRVRDSLTYVDWERGGSHPKILSREDLPRIAASGQYFARKFDWDHDRDLVLSLLDASR</sequence>
<dbReference type="Proteomes" id="UP000616151">
    <property type="component" value="Unassembled WGS sequence"/>
</dbReference>
<gene>
    <name evidence="1" type="ORF">JHL16_26140</name>
</gene>
<name>A0ACC5RBK6_9HYPH</name>
<evidence type="ECO:0000313" key="2">
    <source>
        <dbReference type="Proteomes" id="UP000616151"/>
    </source>
</evidence>
<comment type="caution">
    <text evidence="1">The sequence shown here is derived from an EMBL/GenBank/DDBJ whole genome shotgun (WGS) entry which is preliminary data.</text>
</comment>
<organism evidence="1 2">
    <name type="scientific">Taklimakanibacter albus</name>
    <dbReference type="NCBI Taxonomy" id="2800327"/>
    <lineage>
        <taxon>Bacteria</taxon>
        <taxon>Pseudomonadati</taxon>
        <taxon>Pseudomonadota</taxon>
        <taxon>Alphaproteobacteria</taxon>
        <taxon>Hyphomicrobiales</taxon>
        <taxon>Aestuariivirgaceae</taxon>
        <taxon>Taklimakanibacter</taxon>
    </lineage>
</organism>
<reference evidence="1" key="1">
    <citation type="submission" date="2021-01" db="EMBL/GenBank/DDBJ databases">
        <authorList>
            <person name="Sun Q."/>
        </authorList>
    </citation>
    <scope>NUCLEOTIDE SEQUENCE</scope>
    <source>
        <strain evidence="1">YIM B02566</strain>
    </source>
</reference>
<accession>A0ACC5RBK6</accession>
<keyword evidence="2" id="KW-1185">Reference proteome</keyword>
<evidence type="ECO:0000313" key="1">
    <source>
        <dbReference type="EMBL" id="MBK1869871.1"/>
    </source>
</evidence>
<dbReference type="EMBL" id="JAENHL010000008">
    <property type="protein sequence ID" value="MBK1869871.1"/>
    <property type="molecule type" value="Genomic_DNA"/>
</dbReference>
<protein>
    <submittedName>
        <fullName evidence="1">Uncharacterized protein</fullName>
    </submittedName>
</protein>
<proteinExistence type="predicted"/>